<dbReference type="AlphaFoldDB" id="A0A291RRX2"/>
<evidence type="ECO:0000313" key="3">
    <source>
        <dbReference type="Proteomes" id="UP000221961"/>
    </source>
</evidence>
<name>A0A291RRX2_9NOCA</name>
<dbReference type="InterPro" id="IPR029058">
    <property type="entry name" value="AB_hydrolase_fold"/>
</dbReference>
<keyword evidence="2" id="KW-0378">Hydrolase</keyword>
<dbReference type="EMBL" id="CP023778">
    <property type="protein sequence ID" value="ATL70286.1"/>
    <property type="molecule type" value="Genomic_DNA"/>
</dbReference>
<dbReference type="RefSeq" id="WP_098697268.1">
    <property type="nucleotide sequence ID" value="NZ_CP023778.1"/>
</dbReference>
<organism evidence="2 3">
    <name type="scientific">Nocardia terpenica</name>
    <dbReference type="NCBI Taxonomy" id="455432"/>
    <lineage>
        <taxon>Bacteria</taxon>
        <taxon>Bacillati</taxon>
        <taxon>Actinomycetota</taxon>
        <taxon>Actinomycetes</taxon>
        <taxon>Mycobacteriales</taxon>
        <taxon>Nocardiaceae</taxon>
        <taxon>Nocardia</taxon>
    </lineage>
</organism>
<proteinExistence type="predicted"/>
<dbReference type="GO" id="GO:0016787">
    <property type="term" value="F:hydrolase activity"/>
    <property type="evidence" value="ECO:0007669"/>
    <property type="project" value="UniProtKB-KW"/>
</dbReference>
<dbReference type="Gene3D" id="3.40.50.1820">
    <property type="entry name" value="alpha/beta hydrolase"/>
    <property type="match status" value="2"/>
</dbReference>
<sequence>MPFFEGGRGRLHYRRWPVQSPGAVVTLLPGTGQNTVHYHRFARALTAVGIETWGLDTSGQGLSEGDPDTPGTVDELAVDARALIDLVRLEHIEPPMFVAGHSLGAATALIAMPQCAGLILTGTPRQIVPLVPLLPRTMPALVMHGKDDRRAPIDPIRDWTARQQSVVLFREYADAGHDLLHEPVRTQVTADIVEWIRNRVAYPVRHGKWARERGTGAITRSRGSA</sequence>
<dbReference type="PANTHER" id="PTHR11614">
    <property type="entry name" value="PHOSPHOLIPASE-RELATED"/>
    <property type="match status" value="1"/>
</dbReference>
<dbReference type="Pfam" id="PF12146">
    <property type="entry name" value="Hydrolase_4"/>
    <property type="match status" value="1"/>
</dbReference>
<dbReference type="KEGG" id="ntp:CRH09_33010"/>
<dbReference type="InterPro" id="IPR051044">
    <property type="entry name" value="MAG_DAG_Lipase"/>
</dbReference>
<reference evidence="2 3" key="1">
    <citation type="submission" date="2017-10" db="EMBL/GenBank/DDBJ databases">
        <title>Comparative genomics between pathogenic Norcardia.</title>
        <authorList>
            <person name="Zeng L."/>
        </authorList>
    </citation>
    <scope>NUCLEOTIDE SEQUENCE [LARGE SCALE GENOMIC DNA]</scope>
    <source>
        <strain evidence="2 3">NC_YFY_NT001</strain>
    </source>
</reference>
<dbReference type="Proteomes" id="UP000221961">
    <property type="component" value="Chromosome"/>
</dbReference>
<accession>A0A291RRX2</accession>
<feature type="domain" description="Serine aminopeptidase S33" evidence="1">
    <location>
        <begin position="20"/>
        <end position="127"/>
    </location>
</feature>
<dbReference type="SUPFAM" id="SSF53474">
    <property type="entry name" value="alpha/beta-Hydrolases"/>
    <property type="match status" value="1"/>
</dbReference>
<evidence type="ECO:0000313" key="2">
    <source>
        <dbReference type="EMBL" id="ATL70286.1"/>
    </source>
</evidence>
<dbReference type="InterPro" id="IPR022742">
    <property type="entry name" value="Hydrolase_4"/>
</dbReference>
<protein>
    <submittedName>
        <fullName evidence="2">Alpha/beta hydrolase</fullName>
    </submittedName>
</protein>
<dbReference type="GeneID" id="88362092"/>
<gene>
    <name evidence="2" type="ORF">CRH09_33010</name>
</gene>
<evidence type="ECO:0000259" key="1">
    <source>
        <dbReference type="Pfam" id="PF12146"/>
    </source>
</evidence>